<feature type="non-terminal residue" evidence="1">
    <location>
        <position position="53"/>
    </location>
</feature>
<reference evidence="1" key="1">
    <citation type="submission" date="2020-07" db="EMBL/GenBank/DDBJ databases">
        <title>Multicomponent nature underlies the extraordinary mechanical properties of spider dragline silk.</title>
        <authorList>
            <person name="Kono N."/>
            <person name="Nakamura H."/>
            <person name="Mori M."/>
            <person name="Yoshida Y."/>
            <person name="Ohtoshi R."/>
            <person name="Malay A.D."/>
            <person name="Moran D.A.P."/>
            <person name="Tomita M."/>
            <person name="Numata K."/>
            <person name="Arakawa K."/>
        </authorList>
    </citation>
    <scope>NUCLEOTIDE SEQUENCE</scope>
</reference>
<proteinExistence type="predicted"/>
<dbReference type="EMBL" id="BMAO01036417">
    <property type="protein sequence ID" value="GFR10489.1"/>
    <property type="molecule type" value="Genomic_DNA"/>
</dbReference>
<dbReference type="Proteomes" id="UP000887116">
    <property type="component" value="Unassembled WGS sequence"/>
</dbReference>
<keyword evidence="2" id="KW-1185">Reference proteome</keyword>
<evidence type="ECO:0000313" key="2">
    <source>
        <dbReference type="Proteomes" id="UP000887116"/>
    </source>
</evidence>
<organism evidence="1 2">
    <name type="scientific">Trichonephila clavata</name>
    <name type="common">Joro spider</name>
    <name type="synonym">Nephila clavata</name>
    <dbReference type="NCBI Taxonomy" id="2740835"/>
    <lineage>
        <taxon>Eukaryota</taxon>
        <taxon>Metazoa</taxon>
        <taxon>Ecdysozoa</taxon>
        <taxon>Arthropoda</taxon>
        <taxon>Chelicerata</taxon>
        <taxon>Arachnida</taxon>
        <taxon>Araneae</taxon>
        <taxon>Araneomorphae</taxon>
        <taxon>Entelegynae</taxon>
        <taxon>Araneoidea</taxon>
        <taxon>Nephilidae</taxon>
        <taxon>Trichonephila</taxon>
    </lineage>
</organism>
<accession>A0A8X6HVP6</accession>
<name>A0A8X6HVP6_TRICU</name>
<comment type="caution">
    <text evidence="1">The sequence shown here is derived from an EMBL/GenBank/DDBJ whole genome shotgun (WGS) entry which is preliminary data.</text>
</comment>
<protein>
    <submittedName>
        <fullName evidence="1">Uncharacterized protein</fullName>
    </submittedName>
</protein>
<sequence length="53" mass="6416">MMWGFKNAWVQVRHCKWSKISNETLDQHVRHYAVAVSNNFKRCNNAQEHRDML</sequence>
<evidence type="ECO:0000313" key="1">
    <source>
        <dbReference type="EMBL" id="GFR10489.1"/>
    </source>
</evidence>
<gene>
    <name evidence="1" type="ORF">TNCT_578981</name>
</gene>
<dbReference type="AlphaFoldDB" id="A0A8X6HVP6"/>